<dbReference type="EMBL" id="CAJRST010006668">
    <property type="protein sequence ID" value="CAG5895867.1"/>
    <property type="molecule type" value="Genomic_DNA"/>
</dbReference>
<dbReference type="FunFam" id="3.30.2140.20:FF:000001">
    <property type="entry name" value="Arylamine N-acetyltransferase 1"/>
    <property type="match status" value="1"/>
</dbReference>
<dbReference type="Proteomes" id="UP000677803">
    <property type="component" value="Unassembled WGS sequence"/>
</dbReference>
<accession>A0A8S4AVT8</accession>
<dbReference type="Gene3D" id="3.30.2140.20">
    <property type="match status" value="1"/>
</dbReference>
<sequence length="288" mass="32725">MTSVDMDVEKYLRRIGFGGSAAEPSLELLRSVHSCHLLSVPFEDLTVHSGGRVQLSLPELFHKIVNQRRGGFCFENNSLFSWLLMELGFQVTVLSGQVKNSLTGLYGPPHDHVIMMVHLEGRRWLCDVGFGVPGFRVPLSLDTGGLQEQGHRVYRIRKSTEMHFMEWQKEENRGEAGDWTEIYKFTLEPRRLEDFTEMCQYHQSSPSSIFFCKSLCTVLKPYGRLTYIGRKLTTTRFPSEATGGVLETSTRDLTDEEIPHVLAEEFGIVLPSPLIPKDETITPLPVLY</sequence>
<evidence type="ECO:0000256" key="2">
    <source>
        <dbReference type="ARBA" id="ARBA00012701"/>
    </source>
</evidence>
<dbReference type="GO" id="GO:0004060">
    <property type="term" value="F:arylamine N-acetyltransferase activity"/>
    <property type="evidence" value="ECO:0007669"/>
    <property type="project" value="UniProtKB-EC"/>
</dbReference>
<gene>
    <name evidence="6" type="ORF">MMEN_LOCUS6923</name>
</gene>
<evidence type="ECO:0000313" key="6">
    <source>
        <dbReference type="EMBL" id="CAG5895867.1"/>
    </source>
</evidence>
<dbReference type="SUPFAM" id="SSF54001">
    <property type="entry name" value="Cysteine proteinases"/>
    <property type="match status" value="1"/>
</dbReference>
<proteinExistence type="inferred from homology"/>
<comment type="similarity">
    <text evidence="1 5">Belongs to the arylamine N-acetyltransferase family.</text>
</comment>
<dbReference type="PANTHER" id="PTHR11786">
    <property type="entry name" value="N-HYDROXYARYLAMINE O-ACETYLTRANSFERASE"/>
    <property type="match status" value="1"/>
</dbReference>
<comment type="caution">
    <text evidence="6">The sequence shown here is derived from an EMBL/GenBank/DDBJ whole genome shotgun (WGS) entry which is preliminary data.</text>
</comment>
<organism evidence="6 7">
    <name type="scientific">Menidia menidia</name>
    <name type="common">Atlantic silverside</name>
    <dbReference type="NCBI Taxonomy" id="238744"/>
    <lineage>
        <taxon>Eukaryota</taxon>
        <taxon>Metazoa</taxon>
        <taxon>Chordata</taxon>
        <taxon>Craniata</taxon>
        <taxon>Vertebrata</taxon>
        <taxon>Euteleostomi</taxon>
        <taxon>Actinopterygii</taxon>
        <taxon>Neopterygii</taxon>
        <taxon>Teleostei</taxon>
        <taxon>Neoteleostei</taxon>
        <taxon>Acanthomorphata</taxon>
        <taxon>Ovalentaria</taxon>
        <taxon>Atherinomorphae</taxon>
        <taxon>Atheriniformes</taxon>
        <taxon>Atherinopsidae</taxon>
        <taxon>Menidiinae</taxon>
        <taxon>Menidia</taxon>
    </lineage>
</organism>
<dbReference type="InterPro" id="IPR038765">
    <property type="entry name" value="Papain-like_cys_pep_sf"/>
</dbReference>
<evidence type="ECO:0000256" key="5">
    <source>
        <dbReference type="RuleBase" id="RU003452"/>
    </source>
</evidence>
<dbReference type="OrthoDB" id="10260017at2759"/>
<dbReference type="PRINTS" id="PR01543">
    <property type="entry name" value="ANATRNSFRASE"/>
</dbReference>
<dbReference type="InterPro" id="IPR053710">
    <property type="entry name" value="Arylamine_NAT_domain_sf"/>
</dbReference>
<name>A0A8S4AVT8_9TELE</name>
<dbReference type="PANTHER" id="PTHR11786:SF3">
    <property type="entry name" value="ARYLAMINE N-ACETYLTRANSFERASE"/>
    <property type="match status" value="1"/>
</dbReference>
<dbReference type="InterPro" id="IPR001447">
    <property type="entry name" value="Arylamine_N-AcTrfase"/>
</dbReference>
<dbReference type="AlphaFoldDB" id="A0A8S4AVT8"/>
<dbReference type="Pfam" id="PF00797">
    <property type="entry name" value="Acetyltransf_2"/>
    <property type="match status" value="1"/>
</dbReference>
<protein>
    <recommendedName>
        <fullName evidence="2">arylamine N-acetyltransferase</fullName>
        <ecNumber evidence="2">2.3.1.5</ecNumber>
    </recommendedName>
</protein>
<evidence type="ECO:0000256" key="3">
    <source>
        <dbReference type="ARBA" id="ARBA00022679"/>
    </source>
</evidence>
<evidence type="ECO:0000256" key="1">
    <source>
        <dbReference type="ARBA" id="ARBA00006547"/>
    </source>
</evidence>
<keyword evidence="3 5" id="KW-0808">Transferase</keyword>
<evidence type="ECO:0000256" key="4">
    <source>
        <dbReference type="ARBA" id="ARBA00023315"/>
    </source>
</evidence>
<keyword evidence="7" id="KW-1185">Reference proteome</keyword>
<evidence type="ECO:0000313" key="7">
    <source>
        <dbReference type="Proteomes" id="UP000677803"/>
    </source>
</evidence>
<reference evidence="6" key="1">
    <citation type="submission" date="2021-05" db="EMBL/GenBank/DDBJ databases">
        <authorList>
            <person name="Tigano A."/>
        </authorList>
    </citation>
    <scope>NUCLEOTIDE SEQUENCE</scope>
</reference>
<keyword evidence="4 5" id="KW-0012">Acyltransferase</keyword>
<dbReference type="EC" id="2.3.1.5" evidence="2"/>